<dbReference type="OrthoDB" id="1601at2759"/>
<dbReference type="STRING" id="35608.A0A2U1NKX9"/>
<keyword evidence="7" id="KW-1133">Transmembrane helix</keyword>
<dbReference type="PANTHER" id="PTHR10778:SF10">
    <property type="entry name" value="SOLUTE CARRIER FAMILY 35 MEMBER B1"/>
    <property type="match status" value="1"/>
</dbReference>
<keyword evidence="9" id="KW-0762">Sugar transport</keyword>
<keyword evidence="6" id="KW-0256">Endoplasmic reticulum</keyword>
<evidence type="ECO:0000256" key="2">
    <source>
        <dbReference type="ARBA" id="ARBA00008349"/>
    </source>
</evidence>
<dbReference type="Pfam" id="PF08449">
    <property type="entry name" value="UAA"/>
    <property type="match status" value="1"/>
</dbReference>
<dbReference type="Proteomes" id="UP000245207">
    <property type="component" value="Unassembled WGS sequence"/>
</dbReference>
<evidence type="ECO:0000256" key="6">
    <source>
        <dbReference type="ARBA" id="ARBA00022824"/>
    </source>
</evidence>
<evidence type="ECO:0000313" key="9">
    <source>
        <dbReference type="EMBL" id="PWA74159.1"/>
    </source>
</evidence>
<dbReference type="GO" id="GO:0000139">
    <property type="term" value="C:Golgi membrane"/>
    <property type="evidence" value="ECO:0007669"/>
    <property type="project" value="TreeGrafter"/>
</dbReference>
<organism evidence="9 10">
    <name type="scientific">Artemisia annua</name>
    <name type="common">Sweet wormwood</name>
    <dbReference type="NCBI Taxonomy" id="35608"/>
    <lineage>
        <taxon>Eukaryota</taxon>
        <taxon>Viridiplantae</taxon>
        <taxon>Streptophyta</taxon>
        <taxon>Embryophyta</taxon>
        <taxon>Tracheophyta</taxon>
        <taxon>Spermatophyta</taxon>
        <taxon>Magnoliopsida</taxon>
        <taxon>eudicotyledons</taxon>
        <taxon>Gunneridae</taxon>
        <taxon>Pentapetalae</taxon>
        <taxon>asterids</taxon>
        <taxon>campanulids</taxon>
        <taxon>Asterales</taxon>
        <taxon>Asteraceae</taxon>
        <taxon>Asteroideae</taxon>
        <taxon>Anthemideae</taxon>
        <taxon>Artemisiinae</taxon>
        <taxon>Artemisia</taxon>
    </lineage>
</organism>
<protein>
    <submittedName>
        <fullName evidence="9">UDP-galactose/UDP-glucose transporter 3</fullName>
    </submittedName>
</protein>
<comment type="similarity">
    <text evidence="2">Belongs to the nucleotide-sugar transporter family. UDP-galactose:UMP antiporter (TC 2.A.7.11) subfamily.</text>
</comment>
<evidence type="ECO:0000256" key="8">
    <source>
        <dbReference type="ARBA" id="ARBA00023136"/>
    </source>
</evidence>
<dbReference type="InterPro" id="IPR013657">
    <property type="entry name" value="SCL35B1-4/HUT1"/>
</dbReference>
<evidence type="ECO:0000256" key="3">
    <source>
        <dbReference type="ARBA" id="ARBA00022448"/>
    </source>
</evidence>
<dbReference type="GO" id="GO:0005459">
    <property type="term" value="F:UDP-galactose transmembrane transporter activity"/>
    <property type="evidence" value="ECO:0007669"/>
    <property type="project" value="TreeGrafter"/>
</dbReference>
<comment type="caution">
    <text evidence="9">The sequence shown here is derived from an EMBL/GenBank/DDBJ whole genome shotgun (WGS) entry which is preliminary data.</text>
</comment>
<evidence type="ECO:0000256" key="5">
    <source>
        <dbReference type="ARBA" id="ARBA00022692"/>
    </source>
</evidence>
<sequence>MKAMYSFIYTFFNFIFASNITRFHLDQVNKLANPNAPLGHGLCFLNLVFDGFTNATQDSISASLLVVGGLSIFALAKVPTTNAWDMMLGMNLWGTVYNAIFMFRWPQASGYQAYITISRNSLGYFIRLFMWRNWSKLYITISRFGSLTNTTITTTRKFVSIVVSSLLSGNPCLESSGGVCYGV</sequence>
<accession>A0A2U1NKX9</accession>
<dbReference type="PANTHER" id="PTHR10778">
    <property type="entry name" value="SOLUTE CARRIER FAMILY 35 MEMBER B"/>
    <property type="match status" value="1"/>
</dbReference>
<gene>
    <name evidence="9" type="ORF">CTI12_AA253720</name>
</gene>
<evidence type="ECO:0000313" key="10">
    <source>
        <dbReference type="Proteomes" id="UP000245207"/>
    </source>
</evidence>
<dbReference type="GO" id="GO:0005789">
    <property type="term" value="C:endoplasmic reticulum membrane"/>
    <property type="evidence" value="ECO:0007669"/>
    <property type="project" value="UniProtKB-SubCell"/>
</dbReference>
<reference evidence="9 10" key="1">
    <citation type="journal article" date="2018" name="Mol. Plant">
        <title>The genome of Artemisia annua provides insight into the evolution of Asteraceae family and artemisinin biosynthesis.</title>
        <authorList>
            <person name="Shen Q."/>
            <person name="Zhang L."/>
            <person name="Liao Z."/>
            <person name="Wang S."/>
            <person name="Yan T."/>
            <person name="Shi P."/>
            <person name="Liu M."/>
            <person name="Fu X."/>
            <person name="Pan Q."/>
            <person name="Wang Y."/>
            <person name="Lv Z."/>
            <person name="Lu X."/>
            <person name="Zhang F."/>
            <person name="Jiang W."/>
            <person name="Ma Y."/>
            <person name="Chen M."/>
            <person name="Hao X."/>
            <person name="Li L."/>
            <person name="Tang Y."/>
            <person name="Lv G."/>
            <person name="Zhou Y."/>
            <person name="Sun X."/>
            <person name="Brodelius P.E."/>
            <person name="Rose J.K.C."/>
            <person name="Tang K."/>
        </authorList>
    </citation>
    <scope>NUCLEOTIDE SEQUENCE [LARGE SCALE GENOMIC DNA]</scope>
    <source>
        <strain evidence="10">cv. Huhao1</strain>
        <tissue evidence="9">Leaf</tissue>
    </source>
</reference>
<evidence type="ECO:0000256" key="7">
    <source>
        <dbReference type="ARBA" id="ARBA00022989"/>
    </source>
</evidence>
<proteinExistence type="inferred from homology"/>
<keyword evidence="4" id="KW-0050">Antiport</keyword>
<dbReference type="GO" id="GO:0005460">
    <property type="term" value="F:UDP-glucose transmembrane transporter activity"/>
    <property type="evidence" value="ECO:0007669"/>
    <property type="project" value="TreeGrafter"/>
</dbReference>
<evidence type="ECO:0000256" key="4">
    <source>
        <dbReference type="ARBA" id="ARBA00022449"/>
    </source>
</evidence>
<dbReference type="GO" id="GO:0015297">
    <property type="term" value="F:antiporter activity"/>
    <property type="evidence" value="ECO:0007669"/>
    <property type="project" value="UniProtKB-KW"/>
</dbReference>
<keyword evidence="10" id="KW-1185">Reference proteome</keyword>
<evidence type="ECO:0000256" key="1">
    <source>
        <dbReference type="ARBA" id="ARBA00004477"/>
    </source>
</evidence>
<dbReference type="EMBL" id="PKPP01002611">
    <property type="protein sequence ID" value="PWA74159.1"/>
    <property type="molecule type" value="Genomic_DNA"/>
</dbReference>
<dbReference type="AlphaFoldDB" id="A0A2U1NKX9"/>
<name>A0A2U1NKX9_ARTAN</name>
<keyword evidence="3" id="KW-0813">Transport</keyword>
<keyword evidence="5" id="KW-0812">Transmembrane</keyword>
<comment type="subcellular location">
    <subcellularLocation>
        <location evidence="1">Endoplasmic reticulum membrane</location>
        <topology evidence="1">Multi-pass membrane protein</topology>
    </subcellularLocation>
</comment>
<keyword evidence="8" id="KW-0472">Membrane</keyword>